<proteinExistence type="predicted"/>
<feature type="compositionally biased region" description="Basic and acidic residues" evidence="1">
    <location>
        <begin position="153"/>
        <end position="163"/>
    </location>
</feature>
<evidence type="ECO:0008006" key="5">
    <source>
        <dbReference type="Google" id="ProtNLM"/>
    </source>
</evidence>
<dbReference type="RefSeq" id="WP_189569576.1">
    <property type="nucleotide sequence ID" value="NZ_BMXI01000006.1"/>
</dbReference>
<keyword evidence="4" id="KW-1185">Reference proteome</keyword>
<dbReference type="AlphaFoldDB" id="A0A918TKN3"/>
<dbReference type="Proteomes" id="UP000644507">
    <property type="component" value="Unassembled WGS sequence"/>
</dbReference>
<gene>
    <name evidence="3" type="ORF">GCM10007100_17740</name>
</gene>
<accession>A0A918TKN3</accession>
<dbReference type="EMBL" id="BMXI01000006">
    <property type="protein sequence ID" value="GHC51901.1"/>
    <property type="molecule type" value="Genomic_DNA"/>
</dbReference>
<reference evidence="3" key="2">
    <citation type="submission" date="2020-09" db="EMBL/GenBank/DDBJ databases">
        <authorList>
            <person name="Sun Q."/>
            <person name="Kim S."/>
        </authorList>
    </citation>
    <scope>NUCLEOTIDE SEQUENCE</scope>
    <source>
        <strain evidence="3">KCTC 12988</strain>
    </source>
</reference>
<feature type="region of interest" description="Disordered" evidence="1">
    <location>
        <begin position="133"/>
        <end position="204"/>
    </location>
</feature>
<evidence type="ECO:0000256" key="2">
    <source>
        <dbReference type="SAM" id="SignalP"/>
    </source>
</evidence>
<feature type="compositionally biased region" description="Basic and acidic residues" evidence="1">
    <location>
        <begin position="136"/>
        <end position="146"/>
    </location>
</feature>
<comment type="caution">
    <text evidence="3">The sequence shown here is derived from an EMBL/GenBank/DDBJ whole genome shotgun (WGS) entry which is preliminary data.</text>
</comment>
<reference evidence="3" key="1">
    <citation type="journal article" date="2014" name="Int. J. Syst. Evol. Microbiol.">
        <title>Complete genome sequence of Corynebacterium casei LMG S-19264T (=DSM 44701T), isolated from a smear-ripened cheese.</title>
        <authorList>
            <consortium name="US DOE Joint Genome Institute (JGI-PGF)"/>
            <person name="Walter F."/>
            <person name="Albersmeier A."/>
            <person name="Kalinowski J."/>
            <person name="Ruckert C."/>
        </authorList>
    </citation>
    <scope>NUCLEOTIDE SEQUENCE</scope>
    <source>
        <strain evidence="3">KCTC 12988</strain>
    </source>
</reference>
<feature type="compositionally biased region" description="Low complexity" evidence="1">
    <location>
        <begin position="169"/>
        <end position="179"/>
    </location>
</feature>
<feature type="signal peptide" evidence="2">
    <location>
        <begin position="1"/>
        <end position="20"/>
    </location>
</feature>
<name>A0A918TKN3_9BACT</name>
<evidence type="ECO:0000256" key="1">
    <source>
        <dbReference type="SAM" id="MobiDB-lite"/>
    </source>
</evidence>
<evidence type="ECO:0000313" key="4">
    <source>
        <dbReference type="Proteomes" id="UP000644507"/>
    </source>
</evidence>
<evidence type="ECO:0000313" key="3">
    <source>
        <dbReference type="EMBL" id="GHC51901.1"/>
    </source>
</evidence>
<organism evidence="3 4">
    <name type="scientific">Roseibacillus persicicus</name>
    <dbReference type="NCBI Taxonomy" id="454148"/>
    <lineage>
        <taxon>Bacteria</taxon>
        <taxon>Pseudomonadati</taxon>
        <taxon>Verrucomicrobiota</taxon>
        <taxon>Verrucomicrobiia</taxon>
        <taxon>Verrucomicrobiales</taxon>
        <taxon>Verrucomicrobiaceae</taxon>
        <taxon>Roseibacillus</taxon>
    </lineage>
</organism>
<sequence>MKNYLIPLLPIALLAPGAMAQQGALPDLKDIPPKDVAARILESSEELAEVQDELSADVMELVESQTVPQVIELLEEVEKIMAEVTDDLVEGETGGPTMAAQTEIIEKILAAAKKKQESSGESSPESQESMGAMLDMMERMMGKEPGDQQGPPKEGETPSDKGDGGGSTGDSDSSNQQQNGAGGENDEVRVIPKGSAPSGRGLPNEFRKLLDAYNRNDTDAPSK</sequence>
<protein>
    <recommendedName>
        <fullName evidence="5">Secreted protein</fullName>
    </recommendedName>
</protein>
<feature type="chain" id="PRO_5037783446" description="Secreted protein" evidence="2">
    <location>
        <begin position="21"/>
        <end position="223"/>
    </location>
</feature>
<keyword evidence="2" id="KW-0732">Signal</keyword>